<evidence type="ECO:0000313" key="8">
    <source>
        <dbReference type="Proteomes" id="UP000266313"/>
    </source>
</evidence>
<evidence type="ECO:0000313" key="7">
    <source>
        <dbReference type="EMBL" id="BBA34646.1"/>
    </source>
</evidence>
<keyword evidence="4 5" id="KW-0687">Ribonucleoprotein</keyword>
<sequence>MSVKQLKITQIKSSIGRLKSHRACLRGLGVRGVHKSVYVSATDANRGMIAKVAYMLKIEEA</sequence>
<gene>
    <name evidence="5" type="primary">rpmD</name>
    <name evidence="7" type="ORF">sS8_2699</name>
</gene>
<evidence type="ECO:0000256" key="2">
    <source>
        <dbReference type="ARBA" id="ARBA00011838"/>
    </source>
</evidence>
<proteinExistence type="inferred from homology"/>
<dbReference type="AlphaFoldDB" id="A0A250KSY2"/>
<keyword evidence="8" id="KW-1185">Reference proteome</keyword>
<organism evidence="7 8">
    <name type="scientific">Methylocaldum marinum</name>
    <dbReference type="NCBI Taxonomy" id="1432792"/>
    <lineage>
        <taxon>Bacteria</taxon>
        <taxon>Pseudomonadati</taxon>
        <taxon>Pseudomonadota</taxon>
        <taxon>Gammaproteobacteria</taxon>
        <taxon>Methylococcales</taxon>
        <taxon>Methylococcaceae</taxon>
        <taxon>Methylocaldum</taxon>
    </lineage>
</organism>
<dbReference type="Proteomes" id="UP000266313">
    <property type="component" value="Chromosome"/>
</dbReference>
<evidence type="ECO:0000256" key="1">
    <source>
        <dbReference type="ARBA" id="ARBA00007594"/>
    </source>
</evidence>
<dbReference type="HAMAP" id="MF_01371_B">
    <property type="entry name" value="Ribosomal_uL30_B"/>
    <property type="match status" value="1"/>
</dbReference>
<dbReference type="CDD" id="cd01658">
    <property type="entry name" value="Ribosomal_L30"/>
    <property type="match status" value="1"/>
</dbReference>
<accession>A0A250KSY2</accession>
<comment type="similarity">
    <text evidence="1 5">Belongs to the universal ribosomal protein uL30 family.</text>
</comment>
<dbReference type="EMBL" id="AP017928">
    <property type="protein sequence ID" value="BBA34646.1"/>
    <property type="molecule type" value="Genomic_DNA"/>
</dbReference>
<protein>
    <recommendedName>
        <fullName evidence="5">Large ribosomal subunit protein uL30</fullName>
    </recommendedName>
</protein>
<dbReference type="Gene3D" id="3.30.1390.20">
    <property type="entry name" value="Ribosomal protein L30, ferredoxin-like fold domain"/>
    <property type="match status" value="1"/>
</dbReference>
<dbReference type="InterPro" id="IPR016082">
    <property type="entry name" value="Ribosomal_uL30_ferredoxin-like"/>
</dbReference>
<dbReference type="PIRSF" id="PIRSF002211">
    <property type="entry name" value="Ribosomal_L30_bac-type"/>
    <property type="match status" value="1"/>
</dbReference>
<dbReference type="RefSeq" id="WP_119630018.1">
    <property type="nucleotide sequence ID" value="NZ_AP017928.1"/>
</dbReference>
<dbReference type="OrthoDB" id="9812790at2"/>
<evidence type="ECO:0000256" key="3">
    <source>
        <dbReference type="ARBA" id="ARBA00022980"/>
    </source>
</evidence>
<keyword evidence="3 5" id="KW-0689">Ribosomal protein</keyword>
<comment type="subunit">
    <text evidence="2 5">Part of the 50S ribosomal subunit.</text>
</comment>
<dbReference type="InterPro" id="IPR005996">
    <property type="entry name" value="Ribosomal_uL30_bac-type"/>
</dbReference>
<evidence type="ECO:0000256" key="4">
    <source>
        <dbReference type="ARBA" id="ARBA00023274"/>
    </source>
</evidence>
<dbReference type="GO" id="GO:0006412">
    <property type="term" value="P:translation"/>
    <property type="evidence" value="ECO:0007669"/>
    <property type="project" value="UniProtKB-UniRule"/>
</dbReference>
<dbReference type="GO" id="GO:0003735">
    <property type="term" value="F:structural constituent of ribosome"/>
    <property type="evidence" value="ECO:0007669"/>
    <property type="project" value="InterPro"/>
</dbReference>
<dbReference type="InterPro" id="IPR036919">
    <property type="entry name" value="Ribo_uL30_ferredoxin-like_sf"/>
</dbReference>
<dbReference type="KEGG" id="mmai:sS8_2699"/>
<reference evidence="7 8" key="1">
    <citation type="submission" date="2016-12" db="EMBL/GenBank/DDBJ databases">
        <title>Genome sequencing of Methylocaldum marinum.</title>
        <authorList>
            <person name="Takeuchi M."/>
            <person name="Kamagata Y."/>
            <person name="Hiraoka S."/>
            <person name="Oshima K."/>
            <person name="Hattori M."/>
            <person name="Iwasaki W."/>
        </authorList>
    </citation>
    <scope>NUCLEOTIDE SEQUENCE [LARGE SCALE GENOMIC DNA]</scope>
    <source>
        <strain evidence="7 8">S8</strain>
    </source>
</reference>
<dbReference type="GO" id="GO:0015934">
    <property type="term" value="C:large ribosomal subunit"/>
    <property type="evidence" value="ECO:0007669"/>
    <property type="project" value="InterPro"/>
</dbReference>
<dbReference type="NCBIfam" id="TIGR01308">
    <property type="entry name" value="rpmD_bact"/>
    <property type="match status" value="1"/>
</dbReference>
<dbReference type="Pfam" id="PF00327">
    <property type="entry name" value="Ribosomal_L30"/>
    <property type="match status" value="1"/>
</dbReference>
<name>A0A250KSY2_9GAMM</name>
<evidence type="ECO:0000256" key="5">
    <source>
        <dbReference type="HAMAP-Rule" id="MF_01371"/>
    </source>
</evidence>
<dbReference type="SUPFAM" id="SSF55129">
    <property type="entry name" value="Ribosomal protein L30p/L7e"/>
    <property type="match status" value="1"/>
</dbReference>
<evidence type="ECO:0000259" key="6">
    <source>
        <dbReference type="Pfam" id="PF00327"/>
    </source>
</evidence>
<feature type="domain" description="Large ribosomal subunit protein uL30-like ferredoxin-like fold" evidence="6">
    <location>
        <begin position="6"/>
        <end position="55"/>
    </location>
</feature>